<dbReference type="Proteomes" id="UP000799767">
    <property type="component" value="Unassembled WGS sequence"/>
</dbReference>
<feature type="compositionally biased region" description="Basic and acidic residues" evidence="8">
    <location>
        <begin position="544"/>
        <end position="553"/>
    </location>
</feature>
<dbReference type="PROSITE" id="PS00216">
    <property type="entry name" value="SUGAR_TRANSPORT_1"/>
    <property type="match status" value="1"/>
</dbReference>
<evidence type="ECO:0000259" key="10">
    <source>
        <dbReference type="PROSITE" id="PS50850"/>
    </source>
</evidence>
<evidence type="ECO:0000256" key="4">
    <source>
        <dbReference type="ARBA" id="ARBA00022692"/>
    </source>
</evidence>
<dbReference type="SUPFAM" id="SSF103473">
    <property type="entry name" value="MFS general substrate transporter"/>
    <property type="match status" value="1"/>
</dbReference>
<feature type="transmembrane region" description="Helical" evidence="9">
    <location>
        <begin position="187"/>
        <end position="210"/>
    </location>
</feature>
<dbReference type="RefSeq" id="XP_033591369.1">
    <property type="nucleotide sequence ID" value="XM_033729462.1"/>
</dbReference>
<evidence type="ECO:0000256" key="1">
    <source>
        <dbReference type="ARBA" id="ARBA00004141"/>
    </source>
</evidence>
<keyword evidence="3 7" id="KW-0813">Transport</keyword>
<evidence type="ECO:0000256" key="7">
    <source>
        <dbReference type="RuleBase" id="RU003346"/>
    </source>
</evidence>
<dbReference type="GeneID" id="54470464"/>
<evidence type="ECO:0000256" key="2">
    <source>
        <dbReference type="ARBA" id="ARBA00010992"/>
    </source>
</evidence>
<feature type="transmembrane region" description="Helical" evidence="9">
    <location>
        <begin position="408"/>
        <end position="428"/>
    </location>
</feature>
<evidence type="ECO:0000256" key="5">
    <source>
        <dbReference type="ARBA" id="ARBA00022989"/>
    </source>
</evidence>
<dbReference type="PROSITE" id="PS50850">
    <property type="entry name" value="MFS"/>
    <property type="match status" value="1"/>
</dbReference>
<feature type="transmembrane region" description="Helical" evidence="9">
    <location>
        <begin position="12"/>
        <end position="30"/>
    </location>
</feature>
<dbReference type="GO" id="GO:0005351">
    <property type="term" value="F:carbohydrate:proton symporter activity"/>
    <property type="evidence" value="ECO:0007669"/>
    <property type="project" value="TreeGrafter"/>
</dbReference>
<comment type="subcellular location">
    <subcellularLocation>
        <location evidence="1">Membrane</location>
        <topology evidence="1">Multi-pass membrane protein</topology>
    </subcellularLocation>
</comment>
<gene>
    <name evidence="11" type="ORF">BDY17DRAFT_135747</name>
</gene>
<dbReference type="AlphaFoldDB" id="A0A6A6PXG4"/>
<dbReference type="InterPro" id="IPR050360">
    <property type="entry name" value="MFS_Sugar_Transporters"/>
</dbReference>
<feature type="transmembrane region" description="Helical" evidence="9">
    <location>
        <begin position="311"/>
        <end position="331"/>
    </location>
</feature>
<feature type="transmembrane region" description="Helical" evidence="9">
    <location>
        <begin position="73"/>
        <end position="94"/>
    </location>
</feature>
<dbReference type="InterPro" id="IPR005828">
    <property type="entry name" value="MFS_sugar_transport-like"/>
</dbReference>
<feature type="transmembrane region" description="Helical" evidence="9">
    <location>
        <begin position="440"/>
        <end position="458"/>
    </location>
</feature>
<keyword evidence="4 9" id="KW-0812">Transmembrane</keyword>
<dbReference type="FunFam" id="1.20.1250.20:FF:000061">
    <property type="entry name" value="MFS sugar transporter"/>
    <property type="match status" value="1"/>
</dbReference>
<evidence type="ECO:0000313" key="12">
    <source>
        <dbReference type="Proteomes" id="UP000799767"/>
    </source>
</evidence>
<dbReference type="PANTHER" id="PTHR48022">
    <property type="entry name" value="PLASTIDIC GLUCOSE TRANSPORTER 4"/>
    <property type="match status" value="1"/>
</dbReference>
<feature type="region of interest" description="Disordered" evidence="8">
    <location>
        <begin position="513"/>
        <end position="553"/>
    </location>
</feature>
<dbReference type="PROSITE" id="PS51257">
    <property type="entry name" value="PROKAR_LIPOPROTEIN"/>
    <property type="match status" value="1"/>
</dbReference>
<dbReference type="OrthoDB" id="6612291at2759"/>
<feature type="transmembrane region" description="Helical" evidence="9">
    <location>
        <begin position="158"/>
        <end position="175"/>
    </location>
</feature>
<dbReference type="Pfam" id="PF00083">
    <property type="entry name" value="Sugar_tr"/>
    <property type="match status" value="1"/>
</dbReference>
<feature type="transmembrane region" description="Helical" evidence="9">
    <location>
        <begin position="278"/>
        <end position="299"/>
    </location>
</feature>
<dbReference type="NCBIfam" id="TIGR00879">
    <property type="entry name" value="SP"/>
    <property type="match status" value="1"/>
</dbReference>
<feature type="transmembrane region" description="Helical" evidence="9">
    <location>
        <begin position="343"/>
        <end position="365"/>
    </location>
</feature>
<keyword evidence="11" id="KW-0762">Sugar transport</keyword>
<dbReference type="EMBL" id="MU001634">
    <property type="protein sequence ID" value="KAF2484800.1"/>
    <property type="molecule type" value="Genomic_DNA"/>
</dbReference>
<protein>
    <submittedName>
        <fullName evidence="11">MFS sugar transporter-like protein</fullName>
    </submittedName>
</protein>
<feature type="transmembrane region" description="Helical" evidence="9">
    <location>
        <begin position="371"/>
        <end position="396"/>
    </location>
</feature>
<keyword evidence="6 9" id="KW-0472">Membrane</keyword>
<feature type="domain" description="Major facilitator superfamily (MFS) profile" evidence="10">
    <location>
        <begin position="17"/>
        <end position="462"/>
    </location>
</feature>
<comment type="similarity">
    <text evidence="2 7">Belongs to the major facilitator superfamily. Sugar transporter (TC 2.A.1.1) family.</text>
</comment>
<accession>A0A6A6PXG4</accession>
<dbReference type="InterPro" id="IPR003663">
    <property type="entry name" value="Sugar/inositol_transpt"/>
</dbReference>
<organism evidence="11 12">
    <name type="scientific">Neohortaea acidophila</name>
    <dbReference type="NCBI Taxonomy" id="245834"/>
    <lineage>
        <taxon>Eukaryota</taxon>
        <taxon>Fungi</taxon>
        <taxon>Dikarya</taxon>
        <taxon>Ascomycota</taxon>
        <taxon>Pezizomycotina</taxon>
        <taxon>Dothideomycetes</taxon>
        <taxon>Dothideomycetidae</taxon>
        <taxon>Mycosphaerellales</taxon>
        <taxon>Teratosphaeriaceae</taxon>
        <taxon>Neohortaea</taxon>
    </lineage>
</organism>
<dbReference type="InterPro" id="IPR005829">
    <property type="entry name" value="Sugar_transporter_CS"/>
</dbReference>
<dbReference type="PANTHER" id="PTHR48022:SF68">
    <property type="entry name" value="MAJOR FACILITATOR SUPERFAMILY (MFS) PROFILE DOMAIN-CONTAINING PROTEIN-RELATED"/>
    <property type="match status" value="1"/>
</dbReference>
<keyword evidence="5 9" id="KW-1133">Transmembrane helix</keyword>
<keyword evidence="12" id="KW-1185">Reference proteome</keyword>
<evidence type="ECO:0000256" key="9">
    <source>
        <dbReference type="SAM" id="Phobius"/>
    </source>
</evidence>
<evidence type="ECO:0000256" key="8">
    <source>
        <dbReference type="SAM" id="MobiDB-lite"/>
    </source>
</evidence>
<dbReference type="PRINTS" id="PR00171">
    <property type="entry name" value="SUGRTRNSPORT"/>
</dbReference>
<proteinExistence type="inferred from homology"/>
<dbReference type="Gene3D" id="1.20.1250.20">
    <property type="entry name" value="MFS general substrate transporter like domains"/>
    <property type="match status" value="1"/>
</dbReference>
<dbReference type="GO" id="GO:0016020">
    <property type="term" value="C:membrane"/>
    <property type="evidence" value="ECO:0007669"/>
    <property type="project" value="UniProtKB-SubCell"/>
</dbReference>
<dbReference type="InterPro" id="IPR036259">
    <property type="entry name" value="MFS_trans_sf"/>
</dbReference>
<name>A0A6A6PXG4_9PEZI</name>
<sequence length="553" mass="61127">MGKPYYGLRGLHLSIAIATIAGCDFALFGYDQGVMGGLLTLDGFLKTFPQIDTNSPPHGWTKQKASNVQGITVGGYTLGCFFGAAATIWLGNILGRRKTIFTGTCIMIVGATIQCSSYSLGQLIAARLITGFGNGMNTSTVPIWQSETSKSNRRGQMVMIEGVLIVFGVMLSYWIDLGFSFLDPSSIAWRFPLAFQIVLCLFIVSTVLGLPESPRWLILKGRDKEALQVLSALADLPEDDERIQFEFNAVKDVVFEMSKGKFIDCFDRNPNRNLHRTILAYVNQMFQQISGINIITYYAATVFKSIGLSGFLSRLLAACNGTEYFMASWVAVFTIEKFGRRQLMLFGAVGQACSMAVLAATSANLQSKACGVVAAIFLFVFNSFFAVGWLGMTWLYPAEITPLSIRAPATALSTTANWIFNFMVVMVTPPAFASIGYNTYTVFACINAFMVPCVYFFYPETAYRSLEEMDEIFHDISGLKGALTVVKVAHDKPRRFGKNGELLIRYEDTEAYRRGSTMRRRSSTAPVPESETKHVQGDGEVTLEEEKKDRDSN</sequence>
<reference evidence="11" key="1">
    <citation type="journal article" date="2020" name="Stud. Mycol.">
        <title>101 Dothideomycetes genomes: a test case for predicting lifestyles and emergence of pathogens.</title>
        <authorList>
            <person name="Haridas S."/>
            <person name="Albert R."/>
            <person name="Binder M."/>
            <person name="Bloem J."/>
            <person name="Labutti K."/>
            <person name="Salamov A."/>
            <person name="Andreopoulos B."/>
            <person name="Baker S."/>
            <person name="Barry K."/>
            <person name="Bills G."/>
            <person name="Bluhm B."/>
            <person name="Cannon C."/>
            <person name="Castanera R."/>
            <person name="Culley D."/>
            <person name="Daum C."/>
            <person name="Ezra D."/>
            <person name="Gonzalez J."/>
            <person name="Henrissat B."/>
            <person name="Kuo A."/>
            <person name="Liang C."/>
            <person name="Lipzen A."/>
            <person name="Lutzoni F."/>
            <person name="Magnuson J."/>
            <person name="Mondo S."/>
            <person name="Nolan M."/>
            <person name="Ohm R."/>
            <person name="Pangilinan J."/>
            <person name="Park H.-J."/>
            <person name="Ramirez L."/>
            <person name="Alfaro M."/>
            <person name="Sun H."/>
            <person name="Tritt A."/>
            <person name="Yoshinaga Y."/>
            <person name="Zwiers L.-H."/>
            <person name="Turgeon B."/>
            <person name="Goodwin S."/>
            <person name="Spatafora J."/>
            <person name="Crous P."/>
            <person name="Grigoriev I."/>
        </authorList>
    </citation>
    <scope>NUCLEOTIDE SEQUENCE</scope>
    <source>
        <strain evidence="11">CBS 113389</strain>
    </source>
</reference>
<evidence type="ECO:0000256" key="6">
    <source>
        <dbReference type="ARBA" id="ARBA00023136"/>
    </source>
</evidence>
<evidence type="ECO:0000256" key="3">
    <source>
        <dbReference type="ARBA" id="ARBA00022448"/>
    </source>
</evidence>
<dbReference type="InterPro" id="IPR020846">
    <property type="entry name" value="MFS_dom"/>
</dbReference>
<evidence type="ECO:0000313" key="11">
    <source>
        <dbReference type="EMBL" id="KAF2484800.1"/>
    </source>
</evidence>